<accession>A0A5N3UY23</accession>
<dbReference type="PANTHER" id="PTHR10814:SF4">
    <property type="entry name" value="TRANSDUCIN-LIKE ENHANCER PROTEIN 2"/>
    <property type="match status" value="1"/>
</dbReference>
<dbReference type="Pfam" id="PF03920">
    <property type="entry name" value="TLE_N"/>
    <property type="match status" value="1"/>
</dbReference>
<evidence type="ECO:0000256" key="3">
    <source>
        <dbReference type="ARBA" id="ARBA00022687"/>
    </source>
</evidence>
<evidence type="ECO:0000259" key="5">
    <source>
        <dbReference type="Pfam" id="PF03920"/>
    </source>
</evidence>
<dbReference type="GO" id="GO:0003714">
    <property type="term" value="F:transcription corepressor activity"/>
    <property type="evidence" value="ECO:0007669"/>
    <property type="project" value="TreeGrafter"/>
</dbReference>
<gene>
    <name evidence="6" type="ORF">FD754_018615</name>
</gene>
<evidence type="ECO:0000256" key="4">
    <source>
        <dbReference type="ARBA" id="ARBA00023242"/>
    </source>
</evidence>
<dbReference type="PANTHER" id="PTHR10814">
    <property type="entry name" value="TRANSDUCIN-LIKE ENHANCER PROTEIN"/>
    <property type="match status" value="1"/>
</dbReference>
<evidence type="ECO:0000313" key="6">
    <source>
        <dbReference type="EMBL" id="KAB0341689.1"/>
    </source>
</evidence>
<dbReference type="Proteomes" id="UP000326458">
    <property type="component" value="Unassembled WGS sequence"/>
</dbReference>
<comment type="subcellular location">
    <subcellularLocation>
        <location evidence="1">Nucleus</location>
    </subcellularLocation>
</comment>
<keyword evidence="4" id="KW-0539">Nucleus</keyword>
<proteinExistence type="inferred from homology"/>
<dbReference type="InterPro" id="IPR009146">
    <property type="entry name" value="Groucho_enhance"/>
</dbReference>
<protein>
    <recommendedName>
        <fullName evidence="5">Groucho/TLE N-terminal Q-rich domain-containing protein</fullName>
    </recommendedName>
</protein>
<comment type="caution">
    <text evidence="6">The sequence shown here is derived from an EMBL/GenBank/DDBJ whole genome shotgun (WGS) entry which is preliminary data.</text>
</comment>
<dbReference type="GO" id="GO:0005667">
    <property type="term" value="C:transcription regulator complex"/>
    <property type="evidence" value="ECO:0007669"/>
    <property type="project" value="TreeGrafter"/>
</dbReference>
<name>A0A5N3UY23_MUNMU</name>
<dbReference type="AlphaFoldDB" id="A0A5N3UY23"/>
<evidence type="ECO:0000256" key="2">
    <source>
        <dbReference type="ARBA" id="ARBA00005969"/>
    </source>
</evidence>
<reference evidence="6 7" key="1">
    <citation type="submission" date="2019-06" db="EMBL/GenBank/DDBJ databases">
        <title>Discovery of a novel chromosome fission-fusion reversal in muntjac.</title>
        <authorList>
            <person name="Mudd A.B."/>
            <person name="Bredeson J.V."/>
            <person name="Baum R."/>
            <person name="Hockemeyer D."/>
            <person name="Rokhsar D.S."/>
        </authorList>
    </citation>
    <scope>NUCLEOTIDE SEQUENCE [LARGE SCALE GENOMIC DNA]</scope>
    <source>
        <strain evidence="6">UTSW_UCB_Mm</strain>
        <tissue evidence="6">Fibroblast cell line</tissue>
    </source>
</reference>
<comment type="similarity">
    <text evidence="2">Belongs to the WD repeat Groucho/TLE family.</text>
</comment>
<dbReference type="GO" id="GO:0005634">
    <property type="term" value="C:nucleus"/>
    <property type="evidence" value="ECO:0007669"/>
    <property type="project" value="UniProtKB-SubCell"/>
</dbReference>
<feature type="domain" description="Groucho/TLE N-terminal Q-rich" evidence="5">
    <location>
        <begin position="17"/>
        <end position="60"/>
    </location>
</feature>
<evidence type="ECO:0000313" key="7">
    <source>
        <dbReference type="Proteomes" id="UP000326458"/>
    </source>
</evidence>
<dbReference type="GO" id="GO:0090090">
    <property type="term" value="P:negative regulation of canonical Wnt signaling pathway"/>
    <property type="evidence" value="ECO:0007669"/>
    <property type="project" value="TreeGrafter"/>
</dbReference>
<sequence>MSAQSRHSGWSHTLQQLKFTTSDPCDLIKDEFQLLQAQYHSLKLECDKLASKKPETQHHYQAEIFKGLNGISQQFLGTIQWANKQVAVSDIGTASSHCLCSLAHLSKENNNRHDGGTHQKDDGR</sequence>
<dbReference type="GO" id="GO:0016055">
    <property type="term" value="P:Wnt signaling pathway"/>
    <property type="evidence" value="ECO:0007669"/>
    <property type="project" value="UniProtKB-KW"/>
</dbReference>
<dbReference type="InterPro" id="IPR005617">
    <property type="entry name" value="Groucho/TLE_N"/>
</dbReference>
<keyword evidence="3" id="KW-0879">Wnt signaling pathway</keyword>
<evidence type="ECO:0000256" key="1">
    <source>
        <dbReference type="ARBA" id="ARBA00004123"/>
    </source>
</evidence>
<dbReference type="EMBL" id="VCEA01000003">
    <property type="protein sequence ID" value="KAB0341689.1"/>
    <property type="molecule type" value="Genomic_DNA"/>
</dbReference>
<keyword evidence="7" id="KW-1185">Reference proteome</keyword>
<organism evidence="6 7">
    <name type="scientific">Muntiacus muntjak</name>
    <name type="common">Barking deer</name>
    <name type="synonym">Indian muntjac</name>
    <dbReference type="NCBI Taxonomy" id="9888"/>
    <lineage>
        <taxon>Eukaryota</taxon>
        <taxon>Metazoa</taxon>
        <taxon>Chordata</taxon>
        <taxon>Craniata</taxon>
        <taxon>Vertebrata</taxon>
        <taxon>Euteleostomi</taxon>
        <taxon>Mammalia</taxon>
        <taxon>Eutheria</taxon>
        <taxon>Laurasiatheria</taxon>
        <taxon>Artiodactyla</taxon>
        <taxon>Ruminantia</taxon>
        <taxon>Pecora</taxon>
        <taxon>Cervidae</taxon>
        <taxon>Muntiacinae</taxon>
        <taxon>Muntiacus</taxon>
    </lineage>
</organism>